<evidence type="ECO:0000313" key="10">
    <source>
        <dbReference type="EMBL" id="KXJ85600.1"/>
    </source>
</evidence>
<name>A0A136IKW1_9PEZI</name>
<dbReference type="GO" id="GO:0006508">
    <property type="term" value="P:proteolysis"/>
    <property type="evidence" value="ECO:0007669"/>
    <property type="project" value="UniProtKB-KW"/>
</dbReference>
<dbReference type="EMBL" id="KQ964278">
    <property type="protein sequence ID" value="KXJ85600.1"/>
    <property type="molecule type" value="Genomic_DNA"/>
</dbReference>
<dbReference type="OrthoDB" id="3182339at2759"/>
<dbReference type="Pfam" id="PF12340">
    <property type="entry name" value="DUF3638"/>
    <property type="match status" value="1"/>
</dbReference>
<gene>
    <name evidence="10" type="ORF">Micbo1qcDRAFT_237403</name>
</gene>
<feature type="compositionally biased region" description="Basic and acidic residues" evidence="7">
    <location>
        <begin position="937"/>
        <end position="959"/>
    </location>
</feature>
<evidence type="ECO:0000256" key="2">
    <source>
        <dbReference type="ARBA" id="ARBA00012759"/>
    </source>
</evidence>
<keyword evidence="4" id="KW-0833">Ubl conjugation pathway</keyword>
<dbReference type="InterPro" id="IPR022099">
    <property type="entry name" value="DUF3638"/>
</dbReference>
<evidence type="ECO:0000259" key="8">
    <source>
        <dbReference type="Pfam" id="PF12340"/>
    </source>
</evidence>
<evidence type="ECO:0000256" key="7">
    <source>
        <dbReference type="SAM" id="MobiDB-lite"/>
    </source>
</evidence>
<keyword evidence="5" id="KW-0378">Hydrolase</keyword>
<feature type="domain" description="DUF3638" evidence="8">
    <location>
        <begin position="183"/>
        <end position="406"/>
    </location>
</feature>
<keyword evidence="11" id="KW-1185">Reference proteome</keyword>
<evidence type="ECO:0000256" key="3">
    <source>
        <dbReference type="ARBA" id="ARBA00022670"/>
    </source>
</evidence>
<evidence type="ECO:0000256" key="6">
    <source>
        <dbReference type="ARBA" id="ARBA00022807"/>
    </source>
</evidence>
<evidence type="ECO:0000313" key="11">
    <source>
        <dbReference type="Proteomes" id="UP000070501"/>
    </source>
</evidence>
<feature type="compositionally biased region" description="Basic and acidic residues" evidence="7">
    <location>
        <begin position="1066"/>
        <end position="1079"/>
    </location>
</feature>
<protein>
    <recommendedName>
        <fullName evidence="2">ubiquitinyl hydrolase 1</fullName>
        <ecNumber evidence="2">3.4.19.12</ecNumber>
    </recommendedName>
</protein>
<dbReference type="GO" id="GO:0004843">
    <property type="term" value="F:cysteine-type deubiquitinase activity"/>
    <property type="evidence" value="ECO:0007669"/>
    <property type="project" value="UniProtKB-EC"/>
</dbReference>
<feature type="region of interest" description="Disordered" evidence="7">
    <location>
        <begin position="1052"/>
        <end position="1079"/>
    </location>
</feature>
<comment type="catalytic activity">
    <reaction evidence="1">
        <text>Thiol-dependent hydrolysis of ester, thioester, amide, peptide and isopeptide bonds formed by the C-terminal Gly of ubiquitin (a 76-residue protein attached to proteins as an intracellular targeting signal).</text>
        <dbReference type="EC" id="3.4.19.12"/>
    </reaction>
</comment>
<dbReference type="Proteomes" id="UP000070501">
    <property type="component" value="Unassembled WGS sequence"/>
</dbReference>
<feature type="region of interest" description="Disordered" evidence="7">
    <location>
        <begin position="1156"/>
        <end position="1178"/>
    </location>
</feature>
<evidence type="ECO:0000256" key="4">
    <source>
        <dbReference type="ARBA" id="ARBA00022786"/>
    </source>
</evidence>
<evidence type="ECO:0000259" key="9">
    <source>
        <dbReference type="Pfam" id="PF12359"/>
    </source>
</evidence>
<dbReference type="EC" id="3.4.19.12" evidence="2"/>
<dbReference type="InterPro" id="IPR051346">
    <property type="entry name" value="OTU_Deubiquitinase"/>
</dbReference>
<evidence type="ECO:0000256" key="5">
    <source>
        <dbReference type="ARBA" id="ARBA00022801"/>
    </source>
</evidence>
<feature type="domain" description="DUF3645" evidence="9">
    <location>
        <begin position="493"/>
        <end position="528"/>
    </location>
</feature>
<accession>A0A136IKW1</accession>
<organism evidence="10 11">
    <name type="scientific">Microdochium bolleyi</name>
    <dbReference type="NCBI Taxonomy" id="196109"/>
    <lineage>
        <taxon>Eukaryota</taxon>
        <taxon>Fungi</taxon>
        <taxon>Dikarya</taxon>
        <taxon>Ascomycota</taxon>
        <taxon>Pezizomycotina</taxon>
        <taxon>Sordariomycetes</taxon>
        <taxon>Xylariomycetidae</taxon>
        <taxon>Xylariales</taxon>
        <taxon>Microdochiaceae</taxon>
        <taxon>Microdochium</taxon>
    </lineage>
</organism>
<dbReference type="PANTHER" id="PTHR13367">
    <property type="entry name" value="UBIQUITIN THIOESTERASE"/>
    <property type="match status" value="1"/>
</dbReference>
<keyword evidence="6" id="KW-0788">Thiol protease</keyword>
<dbReference type="PANTHER" id="PTHR13367:SF34">
    <property type="match status" value="1"/>
</dbReference>
<dbReference type="InParanoid" id="A0A136IKW1"/>
<reference evidence="11" key="1">
    <citation type="submission" date="2016-02" db="EMBL/GenBank/DDBJ databases">
        <title>Draft genome sequence of Microdochium bolleyi, a fungal endophyte of beachgrass.</title>
        <authorList>
            <consortium name="DOE Joint Genome Institute"/>
            <person name="David A.S."/>
            <person name="May G."/>
            <person name="Haridas S."/>
            <person name="Lim J."/>
            <person name="Wang M."/>
            <person name="Labutti K."/>
            <person name="Lipzen A."/>
            <person name="Barry K."/>
            <person name="Grigoriev I.V."/>
        </authorList>
    </citation>
    <scope>NUCLEOTIDE SEQUENCE [LARGE SCALE GENOMIC DNA]</scope>
    <source>
        <strain evidence="11">J235TASD1</strain>
    </source>
</reference>
<keyword evidence="3" id="KW-0645">Protease</keyword>
<proteinExistence type="predicted"/>
<dbReference type="AlphaFoldDB" id="A0A136IKW1"/>
<feature type="region of interest" description="Disordered" evidence="7">
    <location>
        <begin position="924"/>
        <end position="960"/>
    </location>
</feature>
<evidence type="ECO:0000256" key="1">
    <source>
        <dbReference type="ARBA" id="ARBA00000707"/>
    </source>
</evidence>
<dbReference type="InterPro" id="IPR022105">
    <property type="entry name" value="DUF3645"/>
</dbReference>
<dbReference type="Pfam" id="PF12359">
    <property type="entry name" value="DUF3645"/>
    <property type="match status" value="1"/>
</dbReference>
<dbReference type="STRING" id="196109.A0A136IKW1"/>
<sequence>METVVKDLPMHIWKFLEEQSIANDSADLCVDELSYDAKWFLPWKNATKSFIVRNWLKTASPSQLCDMKGAISPDKDIIELRRKKESFEAFHRRGRASWEQRAEKAVGELATYFGAQWPCAVPAAPTGTILEDFNKYFRSEGNVMANNEVFIEYGLALTRLQRAQRLSKARGAALVKELQNKGHANWKPIEHPELLLLEIEGSILIREVQVNIATHMQKPTHDKNAVMQLNMGEGKSSVIVPMLVRSLADSDKLMRVIVAKPQRKQMVHMLVSKLGGLVDRQVFHLPFSRSIKIGPSEVSAIQKLLKRCRDEGGVLLVQPEHILSFQLMGIEHKISQKNGTADQLLHLHDFMRRHSCDFVDESDDNFSPKFELVYSLGLQQPIDHSPERWTCIQEVLDAVRKCLPTVKQQFLHGTDIQPGSLGCFPHTRLIEPKAADKLLDMVADYVCHRKPSSQGFLGETTKNTLLLLRGLLAKGILAFAFGHKRWRVDNGLDTTRSPPTRLAVPFRAKDHPSIRSEFSHPDVVILLTTLSYYYEGLTNGQLDSALSHLDRSDQRADEYATLVKDADSLPSPLEQLSGVNLDDPDFCSNKLFPCFRYSKAAVDYFLAHVVFITEMKEFPHRLSASGWDIGEQKPHPTTGFSGTSDAQIVLPLSVTQTALPAQAHTNALVLQHLLQAENSVMMIPPPQHATVGNIQFTHGPLPVTTDAEQFLEMVVAMNPPVRVILDVGAQIIELDNLGVAQMWLALLSDDSRTEAAVFVDKQDNIFVVDRKGHVEALQTSPYCTQLSLCVVFLDDAHTRGTHLKLPEYYRAAVTLGANLVKDRLVPVCVSDVLVWSISETWHDARRNTALWADQGRRHESHSQLWAQARGDETLATVKNGNQTMHLAFTEDLAKGFLEDEAQLLETRETQRLILQRCQDLGATGSSSPTILQEEQERELAPEVEEQRQLERPGKAEPQEHSINADVVEFVQTGSIRAASKAFIPVYEWLADSSAGRYLSQLRRRRRITDRVHCTRDFQATIKTPGVGHVSDLYQRPVQWILTGIGALRSFEAASPSLPSPRPPSAEQRDKSVGKTRPKPEIKRTLKHMVIISPYEAQGLMDMIKQSHAVTLHLYAPLLNERFGSLDSLDLYTVPSLAPQPLLIDIPVEALRKYLHAPPPLSPSPSRSPSEGESSEGRDRAAMARMMDENLVGLLNVIMMKIRRNCETIDKTHTGKALDSRLIAKDDFKE</sequence>